<gene>
    <name evidence="1" type="ORF">DFP88_11145</name>
</gene>
<organism evidence="1 2">
    <name type="scientific">Pseudoroseicyclus aestuarii</name>
    <dbReference type="NCBI Taxonomy" id="1795041"/>
    <lineage>
        <taxon>Bacteria</taxon>
        <taxon>Pseudomonadati</taxon>
        <taxon>Pseudomonadota</taxon>
        <taxon>Alphaproteobacteria</taxon>
        <taxon>Rhodobacterales</taxon>
        <taxon>Paracoccaceae</taxon>
        <taxon>Pseudoroseicyclus</taxon>
    </lineage>
</organism>
<keyword evidence="2" id="KW-1185">Reference proteome</keyword>
<evidence type="ECO:0000313" key="2">
    <source>
        <dbReference type="Proteomes" id="UP000248311"/>
    </source>
</evidence>
<dbReference type="Proteomes" id="UP000248311">
    <property type="component" value="Unassembled WGS sequence"/>
</dbReference>
<protein>
    <submittedName>
        <fullName evidence="1">Uncharacterized protein</fullName>
    </submittedName>
</protein>
<name>A0A318SMC6_9RHOB</name>
<accession>A0A318SMC6</accession>
<sequence>MNQRPVNRRLLWWALAFVTLEGTIGLAVWRASQTCWSC</sequence>
<reference evidence="1 2" key="1">
    <citation type="submission" date="2018-06" db="EMBL/GenBank/DDBJ databases">
        <title>Genomic Encyclopedia of Type Strains, Phase III (KMG-III): the genomes of soil and plant-associated and newly described type strains.</title>
        <authorList>
            <person name="Whitman W."/>
        </authorList>
    </citation>
    <scope>NUCLEOTIDE SEQUENCE [LARGE SCALE GENOMIC DNA]</scope>
    <source>
        <strain evidence="1 2">CECT 9025</strain>
    </source>
</reference>
<dbReference type="EMBL" id="QJTE01000011">
    <property type="protein sequence ID" value="PYE80835.1"/>
    <property type="molecule type" value="Genomic_DNA"/>
</dbReference>
<proteinExistence type="predicted"/>
<comment type="caution">
    <text evidence="1">The sequence shown here is derived from an EMBL/GenBank/DDBJ whole genome shotgun (WGS) entry which is preliminary data.</text>
</comment>
<evidence type="ECO:0000313" key="1">
    <source>
        <dbReference type="EMBL" id="PYE80835.1"/>
    </source>
</evidence>
<dbReference type="AlphaFoldDB" id="A0A318SMC6"/>